<dbReference type="PANTHER" id="PTHR10612">
    <property type="entry name" value="APOLIPOPROTEIN D"/>
    <property type="match status" value="1"/>
</dbReference>
<accession>A0AAP5AL82</accession>
<evidence type="ECO:0000259" key="3">
    <source>
        <dbReference type="Pfam" id="PF08212"/>
    </source>
</evidence>
<comment type="subcellular location">
    <subcellularLocation>
        <location evidence="2">Cell outer membrane</location>
    </subcellularLocation>
</comment>
<comment type="caution">
    <text evidence="4">The sequence shown here is derived from an EMBL/GenBank/DDBJ whole genome shotgun (WGS) entry which is preliminary data.</text>
</comment>
<comment type="function">
    <text evidence="2">Involved in the storage or transport of lipids necessary for membrane maintenance under stressful conditions. Displays a binding preference for lysophospholipids.</text>
</comment>
<dbReference type="InterPro" id="IPR022271">
    <property type="entry name" value="Lipocalin_ApoD"/>
</dbReference>
<comment type="similarity">
    <text evidence="1 2">Belongs to the calycin superfamily. Lipocalin family.</text>
</comment>
<keyword evidence="2" id="KW-0472">Membrane</keyword>
<gene>
    <name evidence="4" type="ORF">QE424_003375</name>
</gene>
<dbReference type="InterPro" id="IPR047202">
    <property type="entry name" value="Lipocalin_Blc-like_dom"/>
</dbReference>
<dbReference type="Pfam" id="PF08212">
    <property type="entry name" value="Lipocalin_2"/>
    <property type="match status" value="1"/>
</dbReference>
<proteinExistence type="inferred from homology"/>
<dbReference type="PANTHER" id="PTHR10612:SF34">
    <property type="entry name" value="APOLIPOPROTEIN D"/>
    <property type="match status" value="1"/>
</dbReference>
<evidence type="ECO:0000256" key="1">
    <source>
        <dbReference type="ARBA" id="ARBA00006889"/>
    </source>
</evidence>
<evidence type="ECO:0000313" key="5">
    <source>
        <dbReference type="Proteomes" id="UP001226084"/>
    </source>
</evidence>
<reference evidence="4" key="1">
    <citation type="submission" date="2023-07" db="EMBL/GenBank/DDBJ databases">
        <title>Functional and genomic diversity of the sorghum phyllosphere microbiome.</title>
        <authorList>
            <person name="Shade A."/>
        </authorList>
    </citation>
    <scope>NUCLEOTIDE SEQUENCE</scope>
    <source>
        <strain evidence="4">SORGH_AS_0457</strain>
    </source>
</reference>
<keyword evidence="2" id="KW-0998">Cell outer membrane</keyword>
<dbReference type="RefSeq" id="WP_217537589.1">
    <property type="nucleotide sequence ID" value="NZ_CP088000.1"/>
</dbReference>
<evidence type="ECO:0000256" key="2">
    <source>
        <dbReference type="PIRNR" id="PIRNR036893"/>
    </source>
</evidence>
<dbReference type="InterPro" id="IPR000566">
    <property type="entry name" value="Lipocln_cytosolic_FA-bd_dom"/>
</dbReference>
<dbReference type="PIRSF" id="PIRSF036893">
    <property type="entry name" value="Lipocalin_ApoD"/>
    <property type="match status" value="1"/>
</dbReference>
<protein>
    <recommendedName>
        <fullName evidence="2">Outer membrane lipoprotein Blc</fullName>
    </recommendedName>
</protein>
<dbReference type="CDD" id="cd19438">
    <property type="entry name" value="lipocalin_Blc-like"/>
    <property type="match status" value="1"/>
</dbReference>
<feature type="domain" description="Lipocalin/cytosolic fatty-acid binding" evidence="3">
    <location>
        <begin position="32"/>
        <end position="173"/>
    </location>
</feature>
<dbReference type="PROSITE" id="PS51257">
    <property type="entry name" value="PROKAR_LIPOPROTEIN"/>
    <property type="match status" value="1"/>
</dbReference>
<name>A0AAP5AL82_9GAMM</name>
<organism evidence="4 5">
    <name type="scientific">Stenotrophomonas rhizophila</name>
    <dbReference type="NCBI Taxonomy" id="216778"/>
    <lineage>
        <taxon>Bacteria</taxon>
        <taxon>Pseudomonadati</taxon>
        <taxon>Pseudomonadota</taxon>
        <taxon>Gammaproteobacteria</taxon>
        <taxon>Lysobacterales</taxon>
        <taxon>Lysobacteraceae</taxon>
        <taxon>Stenotrophomonas</taxon>
    </lineage>
</organism>
<dbReference type="AlphaFoldDB" id="A0AAP5AL82"/>
<keyword evidence="2" id="KW-0446">Lipid-binding</keyword>
<keyword evidence="2" id="KW-0449">Lipoprotein</keyword>
<evidence type="ECO:0000313" key="4">
    <source>
        <dbReference type="EMBL" id="MDQ1110216.1"/>
    </source>
</evidence>
<dbReference type="EMBL" id="JAUTAS010000001">
    <property type="protein sequence ID" value="MDQ1110216.1"/>
    <property type="molecule type" value="Genomic_DNA"/>
</dbReference>
<dbReference type="Proteomes" id="UP001226084">
    <property type="component" value="Unassembled WGS sequence"/>
</dbReference>
<comment type="subunit">
    <text evidence="2">Homodimer.</text>
</comment>
<sequence length="182" mass="20498">MKLRPLLPLLAAGMLLGGCGGNTRPIPPVAHVDVPRFMGDWYVIAHIPSRPEREAFDAVESYALRPDGRIQTTFTYRKGSFDAPVKTMHPIGTVKEGTNGAEWGMQFVWPIKAEYVIVYLDDDYQQTIVGRSKRDYMWLMARTPQISEQDYQAAMTRIAALGYDLSQVRRVPQSAATNRPKP</sequence>